<dbReference type="SUPFAM" id="SSF52374">
    <property type="entry name" value="Nucleotidylyl transferase"/>
    <property type="match status" value="1"/>
</dbReference>
<evidence type="ECO:0000256" key="7">
    <source>
        <dbReference type="ARBA" id="ARBA00022917"/>
    </source>
</evidence>
<evidence type="ECO:0000256" key="5">
    <source>
        <dbReference type="ARBA" id="ARBA00022741"/>
    </source>
</evidence>
<evidence type="ECO:0000256" key="10">
    <source>
        <dbReference type="HAMAP-Rule" id="MF_00177"/>
    </source>
</evidence>
<dbReference type="EMBL" id="CP061800">
    <property type="protein sequence ID" value="QTA91905.1"/>
    <property type="molecule type" value="Genomic_DNA"/>
</dbReference>
<keyword evidence="6 10" id="KW-0067">ATP-binding</keyword>
<dbReference type="PANTHER" id="PTHR37940:SF1">
    <property type="entry name" value="LYSINE--TRNA LIGASE"/>
    <property type="match status" value="1"/>
</dbReference>
<dbReference type="HAMAP" id="MF_00177">
    <property type="entry name" value="Lys_tRNA_synth_class1"/>
    <property type="match status" value="1"/>
</dbReference>
<dbReference type="NCBIfam" id="TIGR00467">
    <property type="entry name" value="lysS_arch"/>
    <property type="match status" value="1"/>
</dbReference>
<dbReference type="GO" id="GO:0005737">
    <property type="term" value="C:cytoplasm"/>
    <property type="evidence" value="ECO:0007669"/>
    <property type="project" value="UniProtKB-SubCell"/>
</dbReference>
<sequence length="526" mass="60929">MKTDIRKKKLWPYGEANKVLKRHDYNTDHIYTFETGFGPSGFPHIGTFGEIVRTEFIINGLKDAGFKTKLIAFSDDLDGLRKVPEGMPEWLKEHLGKPVSAIPDPYGECSSFSEHMNSKLRKLLEWMGIEYQFKTSKECYENGDFDEAIKILLSNYKMLEKIIAPTLSKETLENWYPFFPLCEKCGSVLTTVVKEVNLEDYTVRYACTKTHGEVQGCGYEGWQTALGGHGKMTWRVDWPMRWYALGVDYELYGKDLIESFKIGKRIMNQIFRTKEPENMFYEMFLDENGAKISKSKGKGLTVEEWLKYGTIESLYLLMYRRPRKAKELSFNIIPSYVDDVTSLSANYHSNSHPEEHDFNFITRFQGKEKTFPGISYMLICNLMTALKSDDKKLIKNYLSKQKELTEEDIESDFLNDMIEKASRYYHDFVTAKKPEFELSNEDIFLMGQFVGLLYTELTSEEIHNAVYTIARDNGRNPRDFFKIIYLVFIGQDRGPRVGTFVKMIGQEKTIEIVSNAIKSFLSAESV</sequence>
<keyword evidence="5 10" id="KW-0547">Nucleotide-binding</keyword>
<comment type="subcellular location">
    <subcellularLocation>
        <location evidence="1 10">Cytoplasm</location>
    </subcellularLocation>
</comment>
<dbReference type="InterPro" id="IPR014729">
    <property type="entry name" value="Rossmann-like_a/b/a_fold"/>
</dbReference>
<dbReference type="GO" id="GO:0006430">
    <property type="term" value="P:lysyl-tRNA aminoacylation"/>
    <property type="evidence" value="ECO:0007669"/>
    <property type="project" value="UniProtKB-UniRule"/>
</dbReference>
<dbReference type="InterPro" id="IPR020751">
    <property type="entry name" value="aa-tRNA-synth_I_codon-bd_sub2"/>
</dbReference>
<dbReference type="PROSITE" id="PS00178">
    <property type="entry name" value="AA_TRNA_LIGASE_I"/>
    <property type="match status" value="1"/>
</dbReference>
<dbReference type="PANTHER" id="PTHR37940">
    <property type="entry name" value="LYSINE--TRNA LIGASE"/>
    <property type="match status" value="1"/>
</dbReference>
<keyword evidence="7 10" id="KW-0648">Protein biosynthesis</keyword>
<dbReference type="SUPFAM" id="SSF48163">
    <property type="entry name" value="An anticodon-binding domain of class I aminoacyl-tRNA synthetases"/>
    <property type="match status" value="1"/>
</dbReference>
<reference evidence="11" key="1">
    <citation type="journal article" date="2021" name="Microb. Physiol.">
        <title>Proteogenomic Insights into the Physiology of Marine, Sulfate-Reducing, Filamentous Desulfonema limicola and Desulfonema magnum.</title>
        <authorList>
            <person name="Schnaars V."/>
            <person name="Wohlbrand L."/>
            <person name="Scheve S."/>
            <person name="Hinrichs C."/>
            <person name="Reinhardt R."/>
            <person name="Rabus R."/>
        </authorList>
    </citation>
    <scope>NUCLEOTIDE SEQUENCE</scope>
    <source>
        <strain evidence="11">4be13</strain>
    </source>
</reference>
<evidence type="ECO:0000256" key="9">
    <source>
        <dbReference type="ARBA" id="ARBA00048573"/>
    </source>
</evidence>
<dbReference type="Proteomes" id="UP000663722">
    <property type="component" value="Chromosome"/>
</dbReference>
<keyword evidence="3 10" id="KW-0963">Cytoplasm</keyword>
<protein>
    <recommendedName>
        <fullName evidence="10">Lysine--tRNA ligase</fullName>
        <ecNumber evidence="10">6.1.1.6</ecNumber>
    </recommendedName>
    <alternativeName>
        <fullName evidence="10">Lysyl-tRNA synthetase</fullName>
        <shortName evidence="10">LysRS</shortName>
    </alternativeName>
</protein>
<name>A0A975GSC0_9BACT</name>
<evidence type="ECO:0000256" key="6">
    <source>
        <dbReference type="ARBA" id="ARBA00022840"/>
    </source>
</evidence>
<dbReference type="InterPro" id="IPR002904">
    <property type="entry name" value="Lys-tRNA-ligase"/>
</dbReference>
<proteinExistence type="inferred from homology"/>
<feature type="short sequence motif" description="'KMSKS' region" evidence="10">
    <location>
        <begin position="291"/>
        <end position="295"/>
    </location>
</feature>
<accession>A0A975GSC0</accession>
<dbReference type="GO" id="GO:0005524">
    <property type="term" value="F:ATP binding"/>
    <property type="evidence" value="ECO:0007669"/>
    <property type="project" value="UniProtKB-UniRule"/>
</dbReference>
<dbReference type="InterPro" id="IPR008925">
    <property type="entry name" value="aa_tRNA-synth_I_cd-bd_sf"/>
</dbReference>
<dbReference type="Pfam" id="PF01921">
    <property type="entry name" value="tRNA-synt_1f"/>
    <property type="match status" value="1"/>
</dbReference>
<keyword evidence="8 10" id="KW-0030">Aminoacyl-tRNA synthetase</keyword>
<dbReference type="InterPro" id="IPR001412">
    <property type="entry name" value="aa-tRNA-synth_I_CS"/>
</dbReference>
<evidence type="ECO:0000256" key="8">
    <source>
        <dbReference type="ARBA" id="ARBA00023146"/>
    </source>
</evidence>
<dbReference type="GO" id="GO:0004824">
    <property type="term" value="F:lysine-tRNA ligase activity"/>
    <property type="evidence" value="ECO:0007669"/>
    <property type="project" value="UniProtKB-UniRule"/>
</dbReference>
<keyword evidence="4 10" id="KW-0436">Ligase</keyword>
<dbReference type="KEGG" id="dmm:dnm_079780"/>
<evidence type="ECO:0000313" key="11">
    <source>
        <dbReference type="EMBL" id="QTA91905.1"/>
    </source>
</evidence>
<evidence type="ECO:0000256" key="2">
    <source>
        <dbReference type="ARBA" id="ARBA00005594"/>
    </source>
</evidence>
<feature type="binding site" evidence="10">
    <location>
        <position position="294"/>
    </location>
    <ligand>
        <name>ATP</name>
        <dbReference type="ChEBI" id="CHEBI:30616"/>
    </ligand>
</feature>
<feature type="short sequence motif" description="'HIGH' region" evidence="10">
    <location>
        <begin position="39"/>
        <end position="47"/>
    </location>
</feature>
<evidence type="ECO:0000256" key="3">
    <source>
        <dbReference type="ARBA" id="ARBA00022490"/>
    </source>
</evidence>
<dbReference type="GO" id="GO:0000049">
    <property type="term" value="F:tRNA binding"/>
    <property type="evidence" value="ECO:0007669"/>
    <property type="project" value="InterPro"/>
</dbReference>
<gene>
    <name evidence="10 11" type="primary">lysS</name>
    <name evidence="11" type="ORF">dnm_079780</name>
</gene>
<evidence type="ECO:0000256" key="4">
    <source>
        <dbReference type="ARBA" id="ARBA00022598"/>
    </source>
</evidence>
<keyword evidence="12" id="KW-1185">Reference proteome</keyword>
<evidence type="ECO:0000313" key="12">
    <source>
        <dbReference type="Proteomes" id="UP000663722"/>
    </source>
</evidence>
<dbReference type="Gene3D" id="3.40.50.620">
    <property type="entry name" value="HUPs"/>
    <property type="match status" value="2"/>
</dbReference>
<evidence type="ECO:0000256" key="1">
    <source>
        <dbReference type="ARBA" id="ARBA00004496"/>
    </source>
</evidence>
<comment type="similarity">
    <text evidence="2 10">Belongs to the class-I aminoacyl-tRNA synthetase family.</text>
</comment>
<dbReference type="Gene3D" id="1.10.10.350">
    <property type="match status" value="1"/>
</dbReference>
<dbReference type="EC" id="6.1.1.6" evidence="10"/>
<dbReference type="AlphaFoldDB" id="A0A975GSC0"/>
<comment type="catalytic activity">
    <reaction evidence="9 10">
        <text>tRNA(Lys) + L-lysine + ATP = L-lysyl-tRNA(Lys) + AMP + diphosphate</text>
        <dbReference type="Rhea" id="RHEA:20792"/>
        <dbReference type="Rhea" id="RHEA-COMP:9696"/>
        <dbReference type="Rhea" id="RHEA-COMP:9697"/>
        <dbReference type="ChEBI" id="CHEBI:30616"/>
        <dbReference type="ChEBI" id="CHEBI:32551"/>
        <dbReference type="ChEBI" id="CHEBI:33019"/>
        <dbReference type="ChEBI" id="CHEBI:78442"/>
        <dbReference type="ChEBI" id="CHEBI:78529"/>
        <dbReference type="ChEBI" id="CHEBI:456215"/>
        <dbReference type="EC" id="6.1.1.6"/>
    </reaction>
</comment>
<organism evidence="11 12">
    <name type="scientific">Desulfonema magnum</name>
    <dbReference type="NCBI Taxonomy" id="45655"/>
    <lineage>
        <taxon>Bacteria</taxon>
        <taxon>Pseudomonadati</taxon>
        <taxon>Thermodesulfobacteriota</taxon>
        <taxon>Desulfobacteria</taxon>
        <taxon>Desulfobacterales</taxon>
        <taxon>Desulfococcaceae</taxon>
        <taxon>Desulfonema</taxon>
    </lineage>
</organism>